<evidence type="ECO:0000313" key="3">
    <source>
        <dbReference type="EMBL" id="ETO28947.1"/>
    </source>
</evidence>
<dbReference type="EMBL" id="ASPP01006359">
    <property type="protein sequence ID" value="ETO28947.1"/>
    <property type="molecule type" value="Genomic_DNA"/>
</dbReference>
<dbReference type="GO" id="GO:0006351">
    <property type="term" value="P:DNA-templated transcription"/>
    <property type="evidence" value="ECO:0007669"/>
    <property type="project" value="InterPro"/>
</dbReference>
<feature type="region of interest" description="Disordered" evidence="1">
    <location>
        <begin position="400"/>
        <end position="448"/>
    </location>
</feature>
<organism evidence="3 4">
    <name type="scientific">Reticulomyxa filosa</name>
    <dbReference type="NCBI Taxonomy" id="46433"/>
    <lineage>
        <taxon>Eukaryota</taxon>
        <taxon>Sar</taxon>
        <taxon>Rhizaria</taxon>
        <taxon>Retaria</taxon>
        <taxon>Foraminifera</taxon>
        <taxon>Monothalamids</taxon>
        <taxon>Reticulomyxidae</taxon>
        <taxon>Reticulomyxa</taxon>
    </lineage>
</organism>
<keyword evidence="3" id="KW-0240">DNA-directed RNA polymerase</keyword>
<proteinExistence type="predicted"/>
<gene>
    <name evidence="3" type="ORF">RFI_08181</name>
</gene>
<comment type="caution">
    <text evidence="3">The sequence shown here is derived from an EMBL/GenBank/DDBJ whole genome shotgun (WGS) entry which is preliminary data.</text>
</comment>
<reference evidence="3 4" key="1">
    <citation type="journal article" date="2013" name="Curr. Biol.">
        <title>The Genome of the Foraminiferan Reticulomyxa filosa.</title>
        <authorList>
            <person name="Glockner G."/>
            <person name="Hulsmann N."/>
            <person name="Schleicher M."/>
            <person name="Noegel A.A."/>
            <person name="Eichinger L."/>
            <person name="Gallinger C."/>
            <person name="Pawlowski J."/>
            <person name="Sierra R."/>
            <person name="Euteneuer U."/>
            <person name="Pillet L."/>
            <person name="Moustafa A."/>
            <person name="Platzer M."/>
            <person name="Groth M."/>
            <person name="Szafranski K."/>
            <person name="Schliwa M."/>
        </authorList>
    </citation>
    <scope>NUCLEOTIDE SEQUENCE [LARGE SCALE GENOMIC DNA]</scope>
</reference>
<evidence type="ECO:0000313" key="4">
    <source>
        <dbReference type="Proteomes" id="UP000023152"/>
    </source>
</evidence>
<dbReference type="GO" id="GO:0000428">
    <property type="term" value="C:DNA-directed RNA polymerase complex"/>
    <property type="evidence" value="ECO:0007669"/>
    <property type="project" value="UniProtKB-KW"/>
</dbReference>
<dbReference type="Proteomes" id="UP000023152">
    <property type="component" value="Unassembled WGS sequence"/>
</dbReference>
<protein>
    <submittedName>
        <fullName evidence="3">DNA-directed RNA polymerase, omega subunit family protein</fullName>
    </submittedName>
</protein>
<feature type="compositionally biased region" description="Basic and acidic residues" evidence="1">
    <location>
        <begin position="431"/>
        <end position="448"/>
    </location>
</feature>
<sequence>QEEEKKREEKIKEEQRKLEEQKKKEEEKARELNKGANKQRMAETRRTIALKFGKLLENETRGKKLEELVFRVCNDVNDAYKDKSRDILFNLDKNAVLLQDVKNKILTVNCPANTCIEMFHNVLIYTFVQSPKELHEERKKRDKESEQMHTLESKPVFGDISYKDFSQVTLSDQGDVVERKQLETDQHHVTISGDLDAHGIIVSNDTFGNNPNSVSTNININNHHPNTSSLLSSNVTTALSSVDNKTNDAIQHSDLYHSNGHKNEILTLKQTALSESNKYSQNPVIDNSTPLSRLINHQEDQNHCEIVHNKKFTDEYLDNKSLQIHSNNARSSFPTVCQDNNPTQFEKEDDHIIVISKTSSDEDEDDILLLHEVNHIETFSSATSENDVCTFERPPKLKKEKFVKTTTHSKKAKKIQKQHKHKHKQNIENNPRQDKKRKPEGTSNEIKDISSIHPSRLQLFNHLTAEWNGVLNYSTKVKSIQAKIMIKKIGSIDDNSKNSDDNDWVHCLPQVLNFNGTIQYKKFNESIPIFYSTSKRKKLLLMEMLGHDSDLSTIITDLQSKERCGVIDMKQTNKFKLYIIPPQAKICENISKIFENQPTNQNMQGLALQYFYFDTLADFNLVVSFLLVTMENGQF</sequence>
<dbReference type="SUPFAM" id="SSF46942">
    <property type="entry name" value="Elongation factor TFIIS domain 2"/>
    <property type="match status" value="1"/>
</dbReference>
<dbReference type="InterPro" id="IPR036575">
    <property type="entry name" value="TFIIS_cen_dom_sf"/>
</dbReference>
<feature type="compositionally biased region" description="Basic and acidic residues" evidence="1">
    <location>
        <begin position="1"/>
        <end position="33"/>
    </location>
</feature>
<feature type="compositionally biased region" description="Basic residues" evidence="1">
    <location>
        <begin position="404"/>
        <end position="424"/>
    </location>
</feature>
<name>X6NUL6_RETFI</name>
<dbReference type="InterPro" id="IPR012921">
    <property type="entry name" value="SPOC_C"/>
</dbReference>
<keyword evidence="3" id="KW-0804">Transcription</keyword>
<dbReference type="Pfam" id="PF07744">
    <property type="entry name" value="SPOC"/>
    <property type="match status" value="1"/>
</dbReference>
<evidence type="ECO:0000259" key="2">
    <source>
        <dbReference type="Pfam" id="PF07744"/>
    </source>
</evidence>
<accession>X6NUL6</accession>
<dbReference type="AlphaFoldDB" id="X6NUL6"/>
<feature type="non-terminal residue" evidence="3">
    <location>
        <position position="1"/>
    </location>
</feature>
<evidence type="ECO:0000256" key="1">
    <source>
        <dbReference type="SAM" id="MobiDB-lite"/>
    </source>
</evidence>
<keyword evidence="4" id="KW-1185">Reference proteome</keyword>
<feature type="region of interest" description="Disordered" evidence="1">
    <location>
        <begin position="1"/>
        <end position="40"/>
    </location>
</feature>
<feature type="domain" description="Spen paralogue and orthologue SPOC C-terminal" evidence="2">
    <location>
        <begin position="465"/>
        <end position="596"/>
    </location>
</feature>